<dbReference type="Gene3D" id="1.10.10.60">
    <property type="entry name" value="Homeodomain-like"/>
    <property type="match status" value="2"/>
</dbReference>
<name>A0A6N8JK40_9BACT</name>
<proteinExistence type="predicted"/>
<dbReference type="InterPro" id="IPR018062">
    <property type="entry name" value="HTH_AraC-typ_CS"/>
</dbReference>
<organism evidence="5 6">
    <name type="scientific">Chitinophaga oryziterrae</name>
    <dbReference type="NCBI Taxonomy" id="1031224"/>
    <lineage>
        <taxon>Bacteria</taxon>
        <taxon>Pseudomonadati</taxon>
        <taxon>Bacteroidota</taxon>
        <taxon>Chitinophagia</taxon>
        <taxon>Chitinophagales</taxon>
        <taxon>Chitinophagaceae</taxon>
        <taxon>Chitinophaga</taxon>
    </lineage>
</organism>
<dbReference type="RefSeq" id="WP_157303600.1">
    <property type="nucleotide sequence ID" value="NZ_BAAAZB010000005.1"/>
</dbReference>
<dbReference type="Pfam" id="PF12833">
    <property type="entry name" value="HTH_18"/>
    <property type="match status" value="1"/>
</dbReference>
<dbReference type="EMBL" id="WRXO01000013">
    <property type="protein sequence ID" value="MVT44811.1"/>
    <property type="molecule type" value="Genomic_DNA"/>
</dbReference>
<dbReference type="InterPro" id="IPR020449">
    <property type="entry name" value="Tscrpt_reg_AraC-type_HTH"/>
</dbReference>
<dbReference type="SMART" id="SM00342">
    <property type="entry name" value="HTH_ARAC"/>
    <property type="match status" value="1"/>
</dbReference>
<keyword evidence="2" id="KW-0238">DNA-binding</keyword>
<dbReference type="PANTHER" id="PTHR43280">
    <property type="entry name" value="ARAC-FAMILY TRANSCRIPTIONAL REGULATOR"/>
    <property type="match status" value="1"/>
</dbReference>
<sequence length="303" mass="34922">MYFTSLPNHKEIGFDEQLHFSKFKRHNVIFNAISNLSYCERHVGCLSIKTVVSGEEWYNIDNREIAVRPGQFLMLNDDQEYSCRIDGPEKTNIISVFFSKDFSSSVFRDALCNEDTLLDSPFESIGKAPEFFQTLYNNDIRLQQKLQNLVLSLNDCGYDNDRVDESLTFLLHDLLCAHKAEVHRVGRVSAIKPNTKTEIYKRLCIAKDFMHSTFMYKSDLSLMSQTACLSAPQLIRQFKAVFKTTPHQYLTQIRLAYAVRLLKHSTMSVNEITLACGFEDTSAFCRSFKKEYSVSPGSFRKMI</sequence>
<keyword evidence="3" id="KW-0804">Transcription</keyword>
<dbReference type="SUPFAM" id="SSF51215">
    <property type="entry name" value="Regulatory protein AraC"/>
    <property type="match status" value="1"/>
</dbReference>
<comment type="caution">
    <text evidence="5">The sequence shown here is derived from an EMBL/GenBank/DDBJ whole genome shotgun (WGS) entry which is preliminary data.</text>
</comment>
<gene>
    <name evidence="5" type="ORF">GO495_29740</name>
</gene>
<feature type="domain" description="HTH araC/xylS-type" evidence="4">
    <location>
        <begin position="204"/>
        <end position="302"/>
    </location>
</feature>
<dbReference type="SUPFAM" id="SSF46689">
    <property type="entry name" value="Homeodomain-like"/>
    <property type="match status" value="2"/>
</dbReference>
<dbReference type="OrthoDB" id="642439at2"/>
<evidence type="ECO:0000313" key="5">
    <source>
        <dbReference type="EMBL" id="MVT44811.1"/>
    </source>
</evidence>
<accession>A0A6N8JK40</accession>
<dbReference type="InterPro" id="IPR037923">
    <property type="entry name" value="HTH-like"/>
</dbReference>
<evidence type="ECO:0000256" key="1">
    <source>
        <dbReference type="ARBA" id="ARBA00023015"/>
    </source>
</evidence>
<keyword evidence="6" id="KW-1185">Reference proteome</keyword>
<dbReference type="InterPro" id="IPR009057">
    <property type="entry name" value="Homeodomain-like_sf"/>
</dbReference>
<keyword evidence="1" id="KW-0805">Transcription regulation</keyword>
<dbReference type="PROSITE" id="PS00041">
    <property type="entry name" value="HTH_ARAC_FAMILY_1"/>
    <property type="match status" value="1"/>
</dbReference>
<dbReference type="PANTHER" id="PTHR43280:SF2">
    <property type="entry name" value="HTH-TYPE TRANSCRIPTIONAL REGULATOR EXSA"/>
    <property type="match status" value="1"/>
</dbReference>
<dbReference type="PROSITE" id="PS01124">
    <property type="entry name" value="HTH_ARAC_FAMILY_2"/>
    <property type="match status" value="1"/>
</dbReference>
<dbReference type="Proteomes" id="UP000468388">
    <property type="component" value="Unassembled WGS sequence"/>
</dbReference>
<evidence type="ECO:0000259" key="4">
    <source>
        <dbReference type="PROSITE" id="PS01124"/>
    </source>
</evidence>
<protein>
    <submittedName>
        <fullName evidence="5">Helix-turn-helix domain-containing protein</fullName>
    </submittedName>
</protein>
<evidence type="ECO:0000256" key="2">
    <source>
        <dbReference type="ARBA" id="ARBA00023125"/>
    </source>
</evidence>
<dbReference type="InterPro" id="IPR018060">
    <property type="entry name" value="HTH_AraC"/>
</dbReference>
<reference evidence="5 6" key="1">
    <citation type="submission" date="2019-12" db="EMBL/GenBank/DDBJ databases">
        <title>The draft genomic sequence of strain Chitinophaga oryziterrae JCM 16595.</title>
        <authorList>
            <person name="Zhang X."/>
        </authorList>
    </citation>
    <scope>NUCLEOTIDE SEQUENCE [LARGE SCALE GENOMIC DNA]</scope>
    <source>
        <strain evidence="5 6">JCM 16595</strain>
    </source>
</reference>
<evidence type="ECO:0000256" key="3">
    <source>
        <dbReference type="ARBA" id="ARBA00023163"/>
    </source>
</evidence>
<dbReference type="AlphaFoldDB" id="A0A6N8JK40"/>
<evidence type="ECO:0000313" key="6">
    <source>
        <dbReference type="Proteomes" id="UP000468388"/>
    </source>
</evidence>
<dbReference type="GO" id="GO:0043565">
    <property type="term" value="F:sequence-specific DNA binding"/>
    <property type="evidence" value="ECO:0007669"/>
    <property type="project" value="InterPro"/>
</dbReference>
<dbReference type="GO" id="GO:0003700">
    <property type="term" value="F:DNA-binding transcription factor activity"/>
    <property type="evidence" value="ECO:0007669"/>
    <property type="project" value="InterPro"/>
</dbReference>
<dbReference type="PRINTS" id="PR00032">
    <property type="entry name" value="HTHARAC"/>
</dbReference>